<evidence type="ECO:0000313" key="7">
    <source>
        <dbReference type="Proteomes" id="UP000662904"/>
    </source>
</evidence>
<evidence type="ECO:0000259" key="5">
    <source>
        <dbReference type="PROSITE" id="PS51063"/>
    </source>
</evidence>
<dbReference type="InterPro" id="IPR018335">
    <property type="entry name" value="Tscrpt_reg_HTH_Crp-type_CS"/>
</dbReference>
<dbReference type="PANTHER" id="PTHR24567">
    <property type="entry name" value="CRP FAMILY TRANSCRIPTIONAL REGULATORY PROTEIN"/>
    <property type="match status" value="1"/>
</dbReference>
<dbReference type="PROSITE" id="PS00042">
    <property type="entry name" value="HTH_CRP_1"/>
    <property type="match status" value="1"/>
</dbReference>
<dbReference type="PANTHER" id="PTHR24567:SF74">
    <property type="entry name" value="HTH-TYPE TRANSCRIPTIONAL REGULATOR ARCR"/>
    <property type="match status" value="1"/>
</dbReference>
<dbReference type="InterPro" id="IPR012318">
    <property type="entry name" value="HTH_CRP"/>
</dbReference>
<evidence type="ECO:0000256" key="3">
    <source>
        <dbReference type="ARBA" id="ARBA00023163"/>
    </source>
</evidence>
<keyword evidence="2" id="KW-0238">DNA-binding</keyword>
<dbReference type="InterPro" id="IPR000595">
    <property type="entry name" value="cNMP-bd_dom"/>
</dbReference>
<sequence length="263" mass="29541">MADIIKLAGYLGLSARMTILSGGRECFCKGEPLMSRDNLIYLKNISLFSGLSDELLQKINDIVIVRDYKKNTVIFMEGEPGEALFFIKAGKVKITKMAEDGREHILHFFKDGDVFAEIVLFTGDNYPATAETIEDSKIGIIKNNNMERLIRENPDISLELLKLMSRRLQYAQEKVKDMAFKDTTSRMAKVLLGLAERHGKKSEEGIVICLKLTHQELAGLVGITRETATRILNSLKKSGIIDTGKKCIVILDKNELQKLSQIM</sequence>
<evidence type="ECO:0000256" key="1">
    <source>
        <dbReference type="ARBA" id="ARBA00023015"/>
    </source>
</evidence>
<evidence type="ECO:0000259" key="4">
    <source>
        <dbReference type="PROSITE" id="PS50042"/>
    </source>
</evidence>
<keyword evidence="7" id="KW-1185">Reference proteome</keyword>
<protein>
    <submittedName>
        <fullName evidence="6">CRP-like cAMP-activated global transcriptional regulator</fullName>
    </submittedName>
</protein>
<keyword evidence="3" id="KW-0804">Transcription</keyword>
<dbReference type="SUPFAM" id="SSF46785">
    <property type="entry name" value="Winged helix' DNA-binding domain"/>
    <property type="match status" value="1"/>
</dbReference>
<dbReference type="CDD" id="cd00038">
    <property type="entry name" value="CAP_ED"/>
    <property type="match status" value="1"/>
</dbReference>
<dbReference type="InterPro" id="IPR036388">
    <property type="entry name" value="WH-like_DNA-bd_sf"/>
</dbReference>
<dbReference type="GO" id="GO:0003677">
    <property type="term" value="F:DNA binding"/>
    <property type="evidence" value="ECO:0007669"/>
    <property type="project" value="UniProtKB-KW"/>
</dbReference>
<dbReference type="EMBL" id="CP059066">
    <property type="protein sequence ID" value="QSQ09717.1"/>
    <property type="molecule type" value="Genomic_DNA"/>
</dbReference>
<feature type="domain" description="HTH crp-type" evidence="5">
    <location>
        <begin position="181"/>
        <end position="254"/>
    </location>
</feature>
<dbReference type="SUPFAM" id="SSF51206">
    <property type="entry name" value="cAMP-binding domain-like"/>
    <property type="match status" value="1"/>
</dbReference>
<dbReference type="PRINTS" id="PR00034">
    <property type="entry name" value="HTHCRP"/>
</dbReference>
<dbReference type="KEGG" id="kme:H0A61_02096"/>
<gene>
    <name evidence="6" type="primary">crp</name>
    <name evidence="6" type="ORF">H0A61_02096</name>
</gene>
<dbReference type="SMART" id="SM00419">
    <property type="entry name" value="HTH_CRP"/>
    <property type="match status" value="1"/>
</dbReference>
<name>A0A8A0RQP6_9FIRM</name>
<dbReference type="SMART" id="SM00100">
    <property type="entry name" value="cNMP"/>
    <property type="match status" value="1"/>
</dbReference>
<evidence type="ECO:0000313" key="6">
    <source>
        <dbReference type="EMBL" id="QSQ09717.1"/>
    </source>
</evidence>
<feature type="domain" description="Cyclic nucleotide-binding" evidence="4">
    <location>
        <begin position="47"/>
        <end position="167"/>
    </location>
</feature>
<dbReference type="FunFam" id="1.10.10.10:FF:000019">
    <property type="entry name" value="Crp/Fnr family transcriptional regulator"/>
    <property type="match status" value="1"/>
</dbReference>
<organism evidence="6 7">
    <name type="scientific">Koleobacter methoxysyntrophicus</name>
    <dbReference type="NCBI Taxonomy" id="2751313"/>
    <lineage>
        <taxon>Bacteria</taxon>
        <taxon>Bacillati</taxon>
        <taxon>Bacillota</taxon>
        <taxon>Clostridia</taxon>
        <taxon>Koleobacterales</taxon>
        <taxon>Koleobacteraceae</taxon>
        <taxon>Koleobacter</taxon>
    </lineage>
</organism>
<dbReference type="InterPro" id="IPR050397">
    <property type="entry name" value="Env_Response_Regulators"/>
</dbReference>
<dbReference type="AlphaFoldDB" id="A0A8A0RQP6"/>
<dbReference type="Proteomes" id="UP000662904">
    <property type="component" value="Chromosome"/>
</dbReference>
<dbReference type="GO" id="GO:0005829">
    <property type="term" value="C:cytosol"/>
    <property type="evidence" value="ECO:0007669"/>
    <property type="project" value="TreeGrafter"/>
</dbReference>
<dbReference type="PROSITE" id="PS50042">
    <property type="entry name" value="CNMP_BINDING_3"/>
    <property type="match status" value="1"/>
</dbReference>
<accession>A0A8A0RQP6</accession>
<dbReference type="InterPro" id="IPR036390">
    <property type="entry name" value="WH_DNA-bd_sf"/>
</dbReference>
<proteinExistence type="predicted"/>
<evidence type="ECO:0000256" key="2">
    <source>
        <dbReference type="ARBA" id="ARBA00023125"/>
    </source>
</evidence>
<dbReference type="Gene3D" id="1.10.10.10">
    <property type="entry name" value="Winged helix-like DNA-binding domain superfamily/Winged helix DNA-binding domain"/>
    <property type="match status" value="1"/>
</dbReference>
<dbReference type="GO" id="GO:0003700">
    <property type="term" value="F:DNA-binding transcription factor activity"/>
    <property type="evidence" value="ECO:0007669"/>
    <property type="project" value="InterPro"/>
</dbReference>
<dbReference type="InterPro" id="IPR014710">
    <property type="entry name" value="RmlC-like_jellyroll"/>
</dbReference>
<dbReference type="InterPro" id="IPR018490">
    <property type="entry name" value="cNMP-bd_dom_sf"/>
</dbReference>
<dbReference type="Pfam" id="PF00027">
    <property type="entry name" value="cNMP_binding"/>
    <property type="match status" value="1"/>
</dbReference>
<keyword evidence="1" id="KW-0805">Transcription regulation</keyword>
<dbReference type="Pfam" id="PF13545">
    <property type="entry name" value="HTH_Crp_2"/>
    <property type="match status" value="1"/>
</dbReference>
<dbReference type="Gene3D" id="2.60.120.10">
    <property type="entry name" value="Jelly Rolls"/>
    <property type="match status" value="1"/>
</dbReference>
<dbReference type="PROSITE" id="PS51063">
    <property type="entry name" value="HTH_CRP_2"/>
    <property type="match status" value="1"/>
</dbReference>
<reference evidence="6" key="1">
    <citation type="submission" date="2020-07" db="EMBL/GenBank/DDBJ databases">
        <title>Koleobacter methoxysyntrophicus gen. nov., sp. nov., a novel anaerobic bacterium isolated from deep subsurface oil field and proposal of Koleobacterales ord. nov. in the phylum Firmicutes.</title>
        <authorList>
            <person name="Sakamoto S."/>
            <person name="Tamaki H."/>
        </authorList>
    </citation>
    <scope>NUCLEOTIDE SEQUENCE</scope>
    <source>
        <strain evidence="6">NRmbB1</strain>
    </source>
</reference>